<evidence type="ECO:0000313" key="1">
    <source>
        <dbReference type="EMBL" id="KAI6646810.1"/>
    </source>
</evidence>
<name>A0AAV7JDM6_9METZ</name>
<dbReference type="EMBL" id="JAKMXF010000353">
    <property type="protein sequence ID" value="KAI6646810.1"/>
    <property type="molecule type" value="Genomic_DNA"/>
</dbReference>
<dbReference type="Proteomes" id="UP001165289">
    <property type="component" value="Unassembled WGS sequence"/>
</dbReference>
<comment type="caution">
    <text evidence="1">The sequence shown here is derived from an EMBL/GenBank/DDBJ whole genome shotgun (WGS) entry which is preliminary data.</text>
</comment>
<dbReference type="InterPro" id="IPR013083">
    <property type="entry name" value="Znf_RING/FYVE/PHD"/>
</dbReference>
<organism evidence="1 2">
    <name type="scientific">Oopsacas minuta</name>
    <dbReference type="NCBI Taxonomy" id="111878"/>
    <lineage>
        <taxon>Eukaryota</taxon>
        <taxon>Metazoa</taxon>
        <taxon>Porifera</taxon>
        <taxon>Hexactinellida</taxon>
        <taxon>Hexasterophora</taxon>
        <taxon>Lyssacinosida</taxon>
        <taxon>Leucopsacidae</taxon>
        <taxon>Oopsacas</taxon>
    </lineage>
</organism>
<protein>
    <submittedName>
        <fullName evidence="1">Uncharacterized protein</fullName>
    </submittedName>
</protein>
<evidence type="ECO:0000313" key="2">
    <source>
        <dbReference type="Proteomes" id="UP001165289"/>
    </source>
</evidence>
<sequence length="157" mass="17931">MAAKRVEIYQEPDENVPEIARELYLVRAEGGKSLGYRTDIITENMSERVLALLGEQKHQNAHVSKTVLSLKSSCPSYNRGCEWLGTLGECENHLNVCGYVHEKCKLGYEIGLPRHELNIDMKETCLYRKIPCEHCKHDFKVCDISLSSCDRALQTRM</sequence>
<proteinExistence type="predicted"/>
<reference evidence="1 2" key="1">
    <citation type="journal article" date="2023" name="BMC Biol.">
        <title>The compact genome of the sponge Oopsacas minuta (Hexactinellida) is lacking key metazoan core genes.</title>
        <authorList>
            <person name="Santini S."/>
            <person name="Schenkelaars Q."/>
            <person name="Jourda C."/>
            <person name="Duchesne M."/>
            <person name="Belahbib H."/>
            <person name="Rocher C."/>
            <person name="Selva M."/>
            <person name="Riesgo A."/>
            <person name="Vervoort M."/>
            <person name="Leys S.P."/>
            <person name="Kodjabachian L."/>
            <person name="Le Bivic A."/>
            <person name="Borchiellini C."/>
            <person name="Claverie J.M."/>
            <person name="Renard E."/>
        </authorList>
    </citation>
    <scope>NUCLEOTIDE SEQUENCE [LARGE SCALE GENOMIC DNA]</scope>
    <source>
        <strain evidence="1">SPO-2</strain>
    </source>
</reference>
<keyword evidence="2" id="KW-1185">Reference proteome</keyword>
<gene>
    <name evidence="1" type="ORF">LOD99_9209</name>
</gene>
<dbReference type="AlphaFoldDB" id="A0AAV7JDM6"/>
<dbReference type="Gene3D" id="3.30.40.10">
    <property type="entry name" value="Zinc/RING finger domain, C3HC4 (zinc finger)"/>
    <property type="match status" value="1"/>
</dbReference>
<accession>A0AAV7JDM6</accession>